<dbReference type="STRING" id="3076.A0A2P6TG32"/>
<feature type="domain" description="Pyruvate phosphate dikinase AMP/ATP-binding" evidence="12">
    <location>
        <begin position="1349"/>
        <end position="1552"/>
    </location>
</feature>
<keyword evidence="8" id="KW-0067">ATP-binding</keyword>
<evidence type="ECO:0000256" key="4">
    <source>
        <dbReference type="ARBA" id="ARBA00022679"/>
    </source>
</evidence>
<dbReference type="Gene3D" id="3.30.1490.20">
    <property type="entry name" value="ATP-grasp fold, A domain"/>
    <property type="match status" value="2"/>
</dbReference>
<dbReference type="GO" id="GO:0005524">
    <property type="term" value="F:ATP binding"/>
    <property type="evidence" value="ECO:0007669"/>
    <property type="project" value="UniProtKB-KW"/>
</dbReference>
<evidence type="ECO:0000256" key="8">
    <source>
        <dbReference type="ARBA" id="ARBA00022840"/>
    </source>
</evidence>
<dbReference type="SUPFAM" id="SSF56059">
    <property type="entry name" value="Glutathione synthetase ATP-binding domain-like"/>
    <property type="match status" value="1"/>
</dbReference>
<evidence type="ECO:0000256" key="6">
    <source>
        <dbReference type="ARBA" id="ARBA00022741"/>
    </source>
</evidence>
<feature type="domain" description="Alpha-glucan water dikinase-like N-terminal Ig-like" evidence="14">
    <location>
        <begin position="87"/>
        <end position="201"/>
    </location>
</feature>
<accession>A0A2P6TG32</accession>
<evidence type="ECO:0000259" key="15">
    <source>
        <dbReference type="Pfam" id="PF23229"/>
    </source>
</evidence>
<reference evidence="16 17" key="1">
    <citation type="journal article" date="2018" name="Plant J.">
        <title>Genome sequences of Chlorella sorokiniana UTEX 1602 and Micractinium conductrix SAG 241.80: implications to maltose excretion by a green alga.</title>
        <authorList>
            <person name="Arriola M.B."/>
            <person name="Velmurugan N."/>
            <person name="Zhang Y."/>
            <person name="Plunkett M.H."/>
            <person name="Hondzo H."/>
            <person name="Barney B.M."/>
        </authorList>
    </citation>
    <scope>NUCLEOTIDE SEQUENCE [LARGE SCALE GENOMIC DNA]</scope>
    <source>
        <strain evidence="17">UTEX 1602</strain>
    </source>
</reference>
<dbReference type="Gene3D" id="3.30.470.20">
    <property type="entry name" value="ATP-grasp fold, B domain"/>
    <property type="match status" value="1"/>
</dbReference>
<dbReference type="Pfam" id="PF23229">
    <property type="entry name" value="DUF7067"/>
    <property type="match status" value="1"/>
</dbReference>
<evidence type="ECO:0000256" key="5">
    <source>
        <dbReference type="ARBA" id="ARBA00022723"/>
    </source>
</evidence>
<gene>
    <name evidence="16" type="ORF">C2E21_8031</name>
</gene>
<dbReference type="InterPro" id="IPR002192">
    <property type="entry name" value="PPDK_AMP/ATP-bd"/>
</dbReference>
<comment type="cofactor">
    <cofactor evidence="1">
        <name>Mg(2+)</name>
        <dbReference type="ChEBI" id="CHEBI:18420"/>
    </cofactor>
</comment>
<organism evidence="16 17">
    <name type="scientific">Chlorella sorokiniana</name>
    <name type="common">Freshwater green alga</name>
    <dbReference type="NCBI Taxonomy" id="3076"/>
    <lineage>
        <taxon>Eukaryota</taxon>
        <taxon>Viridiplantae</taxon>
        <taxon>Chlorophyta</taxon>
        <taxon>core chlorophytes</taxon>
        <taxon>Trebouxiophyceae</taxon>
        <taxon>Chlorellales</taxon>
        <taxon>Chlorellaceae</taxon>
        <taxon>Chlorella clade</taxon>
        <taxon>Chlorella</taxon>
    </lineage>
</organism>
<dbReference type="Pfam" id="PF01326">
    <property type="entry name" value="PPDK_N"/>
    <property type="match status" value="1"/>
</dbReference>
<keyword evidence="5" id="KW-0479">Metal-binding</keyword>
<evidence type="ECO:0000313" key="16">
    <source>
        <dbReference type="EMBL" id="PRW33076.1"/>
    </source>
</evidence>
<keyword evidence="10" id="KW-0119">Carbohydrate metabolism</keyword>
<dbReference type="PANTHER" id="PTHR46999">
    <property type="entry name" value="ALPHA-GLUCAN WATER DIKINASE 1, CHLOROPLASTIC-RELATED"/>
    <property type="match status" value="1"/>
</dbReference>
<feature type="compositionally biased region" description="Pro residues" evidence="11">
    <location>
        <begin position="429"/>
        <end position="438"/>
    </location>
</feature>
<evidence type="ECO:0000256" key="10">
    <source>
        <dbReference type="ARBA" id="ARBA00023277"/>
    </source>
</evidence>
<dbReference type="GO" id="GO:0016301">
    <property type="term" value="F:kinase activity"/>
    <property type="evidence" value="ECO:0007669"/>
    <property type="project" value="UniProtKB-KW"/>
</dbReference>
<comment type="caution">
    <text evidence="16">The sequence shown here is derived from an EMBL/GenBank/DDBJ whole genome shotgun (WGS) entry which is preliminary data.</text>
</comment>
<evidence type="ECO:0000256" key="11">
    <source>
        <dbReference type="SAM" id="MobiDB-lite"/>
    </source>
</evidence>
<evidence type="ECO:0000259" key="14">
    <source>
        <dbReference type="Pfam" id="PF23166"/>
    </source>
</evidence>
<dbReference type="Pfam" id="PF23166">
    <property type="entry name" value="Ig_N_CWD1"/>
    <property type="match status" value="2"/>
</dbReference>
<feature type="domain" description="Alpha-glucan water dikinase phosphohistidine-like" evidence="13">
    <location>
        <begin position="1092"/>
        <end position="1205"/>
    </location>
</feature>
<feature type="domain" description="Alpha-glucan water dikinase-like N-terminal Ig-like" evidence="14">
    <location>
        <begin position="500"/>
        <end position="643"/>
    </location>
</feature>
<dbReference type="OrthoDB" id="6123450at2759"/>
<protein>
    <submittedName>
        <fullName evidence="16">Alpha-glucan water chloroplastic</fullName>
    </submittedName>
</protein>
<name>A0A2P6TG32_CHLSO</name>
<evidence type="ECO:0000256" key="3">
    <source>
        <dbReference type="ARBA" id="ARBA00011738"/>
    </source>
</evidence>
<dbReference type="InterPro" id="IPR054481">
    <property type="entry name" value="GWD1_pHisD"/>
</dbReference>
<feature type="region of interest" description="Disordered" evidence="11">
    <location>
        <begin position="396"/>
        <end position="444"/>
    </location>
</feature>
<feature type="compositionally biased region" description="Low complexity" evidence="11">
    <location>
        <begin position="53"/>
        <end position="72"/>
    </location>
</feature>
<evidence type="ECO:0000256" key="9">
    <source>
        <dbReference type="ARBA" id="ARBA00022842"/>
    </source>
</evidence>
<evidence type="ECO:0000313" key="17">
    <source>
        <dbReference type="Proteomes" id="UP000239899"/>
    </source>
</evidence>
<dbReference type="InterPro" id="IPR056301">
    <property type="entry name" value="GWD-like_N_Ig"/>
</dbReference>
<sequence>MQQQAAALGAPLAPAAVSSPIRRATLLGSYPRLAGLPVPNKSAARHAARRPRQPAGAVRATAAPPAPQQTGGTVAWERTLPLGPGASVTVQVATGGDEQRILVVTNRPGRLLLHWGVEGGRNYKGGWRLPGDRCQPDGTINYKNRALQTPFRPAGSNGVGLQAVELRLAGDEASDYLNFVVKDEDTGTWYDLNGTNFQVALRGEPEDPVAVTLTSMDSATASAPTNGNGRAAAPARELPPLMPMDQVPQLPQELCGIWAYIKWEQAGCPNRSKEEADREYEAGIQELIALLRRGRSIDEVWRVARGELKYADYMREWGWLLAPEQRERAQATAAPAAPAKQVPSIPQELVNIQAYILWEQAGKPDGADFGDRARQALEQRLRSGSTIADIEREFRAPQPPPQQQQQQQAPPAAKPAAKAAPAKAAPAAPASPPPPPAQPVVGQSMGMRQRNPLDLIRRSDGSGALLSSKPKYLRTPLTSLLEQAQAEKDAGRLAWFRLYDLGEKRELLVTAQLEDPSNPDSTVTVDMTTTLPEGAVLHWGVRQAGRGSDWLQPPLKLLTPTTTLPMGGKSAETPFLSCKDSECYVDWNSVDFDPVDFDGDNNPLQRISLTLPHGHGLAAIPFVIRSEDGNQWWRDGGSDFTVPVPGARTKREKDKALGFEDELSRIIVDSEVNTGAWTLMHRFNKATDLLGDVMQGRFKDVEGSLVRIYVWLRYSAVRQLTWQRNYNTQPRILGAAQERLTHAITDVYDRTNGSAQQWARAMLTTVGRGGNAQAVRDEILNIMHRNKIKEVKGTWMEEWHQKLHNNTTPDDIHICEAYLAFLRSNGNNSEYWRVLTEAGVTRQMLESLDRPVRCEPEWFADKKEALINDFENYLRILKACHSSADLQASAAAASSFVPASAKGYLGYVLAHSNGPEILPIMEAAVEARAELLPVLRSSRDVLYLDLALEAVVRAAAERGAGHAGLGAASFVAPLLLNLALSLGDNEEVCYCLKAWQELPQNVRSGDSNLSQDDALRAIAVVERIRRALASVSDYYSHTVEPISTQFGHSFGCESWAVKLFPEEVVRGGPAFAVSLVLTSIEPRLRAAAELGAWQIISPNAAFGRLEIVPDLHSIQEKVYEEPTVLLARHVSGEEEVPVGAVGLISGDTCDVLSHLSVRARNMHVLFATCFDPKQLEEIGDLAGKEVAFETTAAGGVNWRVVDHAEVASHAKGESSNGARRKPLKVDIPRWSGKWAVGMDGFANGVVGAKSKNLAGLRGKLPSWINLPSSVTVPFSTFEEVLKRRENKQIVSDLAAAVKAVEPSNAGSALARCRDIAMRVTVPGELQAALKDSMQAAGIPLPHSEEAWQHSLHALKSVWASKYNDRAYVSTRKVGLSFDDVRMAVLCQRIVPAQYAYVIHTTNPTNGDAGEIYCELVRGLGETIVSGTVPGAALTFVARKDDIENPKVLLYPSKGEGMFVPESLIFRSDSNGEDLEGYAGAGLYDSVTTASTERRKVDYSSDPLMTDPGFRHRLMVEVCKAGLAIEQALGSAQDVEGVVDADGTLTVVQTRPQM</sequence>
<feature type="region of interest" description="Disordered" evidence="11">
    <location>
        <begin position="37"/>
        <end position="72"/>
    </location>
</feature>
<keyword evidence="7" id="KW-0418">Kinase</keyword>
<proteinExistence type="inferred from homology"/>
<comment type="similarity">
    <text evidence="2">Belongs to the PEP-utilizing enzyme family.</text>
</comment>
<evidence type="ECO:0000256" key="7">
    <source>
        <dbReference type="ARBA" id="ARBA00022777"/>
    </source>
</evidence>
<keyword evidence="4" id="KW-0808">Transferase</keyword>
<evidence type="ECO:0000256" key="1">
    <source>
        <dbReference type="ARBA" id="ARBA00001946"/>
    </source>
</evidence>
<keyword evidence="17" id="KW-1185">Reference proteome</keyword>
<dbReference type="Pfam" id="PF22973">
    <property type="entry name" value="GWD1_pHisD"/>
    <property type="match status" value="1"/>
</dbReference>
<dbReference type="GO" id="GO:0046872">
    <property type="term" value="F:metal ion binding"/>
    <property type="evidence" value="ECO:0007669"/>
    <property type="project" value="UniProtKB-KW"/>
</dbReference>
<dbReference type="Proteomes" id="UP000239899">
    <property type="component" value="Unassembled WGS sequence"/>
</dbReference>
<keyword evidence="9" id="KW-0460">Magnesium</keyword>
<evidence type="ECO:0000259" key="13">
    <source>
        <dbReference type="Pfam" id="PF22973"/>
    </source>
</evidence>
<feature type="domain" description="DUF7067" evidence="15">
    <location>
        <begin position="253"/>
        <end position="302"/>
    </location>
</feature>
<comment type="subunit">
    <text evidence="3">Homodimer.</text>
</comment>
<feature type="compositionally biased region" description="Low complexity" evidence="11">
    <location>
        <begin position="403"/>
        <end position="428"/>
    </location>
</feature>
<evidence type="ECO:0000256" key="2">
    <source>
        <dbReference type="ARBA" id="ARBA00007837"/>
    </source>
</evidence>
<dbReference type="InterPro" id="IPR055495">
    <property type="entry name" value="CWD_DUF7067"/>
</dbReference>
<dbReference type="EMBL" id="LHPG02000018">
    <property type="protein sequence ID" value="PRW33076.1"/>
    <property type="molecule type" value="Genomic_DNA"/>
</dbReference>
<dbReference type="PANTHER" id="PTHR46999:SF1">
    <property type="entry name" value="ALPHA-GLUCAN WATER DIKINASE 1, CHLOROPLASTIC"/>
    <property type="match status" value="1"/>
</dbReference>
<keyword evidence="6" id="KW-0547">Nucleotide-binding</keyword>
<feature type="compositionally biased region" description="Basic residues" evidence="11">
    <location>
        <begin position="43"/>
        <end position="52"/>
    </location>
</feature>
<dbReference type="InterPro" id="IPR013815">
    <property type="entry name" value="ATP_grasp_subdomain_1"/>
</dbReference>
<evidence type="ECO:0000259" key="12">
    <source>
        <dbReference type="Pfam" id="PF01326"/>
    </source>
</evidence>